<evidence type="ECO:0000256" key="7">
    <source>
        <dbReference type="RuleBase" id="RU363032"/>
    </source>
</evidence>
<dbReference type="InterPro" id="IPR050901">
    <property type="entry name" value="BP-dep_ABC_trans_perm"/>
</dbReference>
<dbReference type="Gene3D" id="1.10.3720.10">
    <property type="entry name" value="MetI-like"/>
    <property type="match status" value="1"/>
</dbReference>
<feature type="transmembrane region" description="Helical" evidence="7">
    <location>
        <begin position="243"/>
        <end position="264"/>
    </location>
</feature>
<organism evidence="9 10">
    <name type="scientific">Cohnella faecalis</name>
    <dbReference type="NCBI Taxonomy" id="2315694"/>
    <lineage>
        <taxon>Bacteria</taxon>
        <taxon>Bacillati</taxon>
        <taxon>Bacillota</taxon>
        <taxon>Bacilli</taxon>
        <taxon>Bacillales</taxon>
        <taxon>Paenibacillaceae</taxon>
        <taxon>Cohnella</taxon>
    </lineage>
</organism>
<dbReference type="InterPro" id="IPR000515">
    <property type="entry name" value="MetI-like"/>
</dbReference>
<evidence type="ECO:0000256" key="1">
    <source>
        <dbReference type="ARBA" id="ARBA00004651"/>
    </source>
</evidence>
<dbReference type="PANTHER" id="PTHR32243:SF34">
    <property type="entry name" value="GALACTOOLIGOSACCHARIDES TRANSPORT SYSTEM PERMEASE PROTEIN GANQ"/>
    <property type="match status" value="1"/>
</dbReference>
<dbReference type="CDD" id="cd06261">
    <property type="entry name" value="TM_PBP2"/>
    <property type="match status" value="1"/>
</dbReference>
<dbReference type="InterPro" id="IPR035906">
    <property type="entry name" value="MetI-like_sf"/>
</dbReference>
<dbReference type="SUPFAM" id="SSF161098">
    <property type="entry name" value="MetI-like"/>
    <property type="match status" value="1"/>
</dbReference>
<proteinExistence type="inferred from homology"/>
<dbReference type="OrthoDB" id="9794684at2"/>
<gene>
    <name evidence="9" type="ORF">D3H35_22075</name>
</gene>
<keyword evidence="4 7" id="KW-0812">Transmembrane</keyword>
<evidence type="ECO:0000313" key="9">
    <source>
        <dbReference type="EMBL" id="RIE01107.1"/>
    </source>
</evidence>
<dbReference type="EMBL" id="QXJM01000040">
    <property type="protein sequence ID" value="RIE01107.1"/>
    <property type="molecule type" value="Genomic_DNA"/>
</dbReference>
<feature type="transmembrane region" description="Helical" evidence="7">
    <location>
        <begin position="71"/>
        <end position="95"/>
    </location>
</feature>
<name>A0A398CMI4_9BACL</name>
<comment type="caution">
    <text evidence="9">The sequence shown here is derived from an EMBL/GenBank/DDBJ whole genome shotgun (WGS) entry which is preliminary data.</text>
</comment>
<evidence type="ECO:0000259" key="8">
    <source>
        <dbReference type="PROSITE" id="PS50928"/>
    </source>
</evidence>
<feature type="transmembrane region" description="Helical" evidence="7">
    <location>
        <begin position="107"/>
        <end position="134"/>
    </location>
</feature>
<evidence type="ECO:0000256" key="4">
    <source>
        <dbReference type="ARBA" id="ARBA00022692"/>
    </source>
</evidence>
<dbReference type="GO" id="GO:0005886">
    <property type="term" value="C:plasma membrane"/>
    <property type="evidence" value="ECO:0007669"/>
    <property type="project" value="UniProtKB-SubCell"/>
</dbReference>
<comment type="subcellular location">
    <subcellularLocation>
        <location evidence="1 7">Cell membrane</location>
        <topology evidence="1 7">Multi-pass membrane protein</topology>
    </subcellularLocation>
</comment>
<feature type="transmembrane region" description="Helical" evidence="7">
    <location>
        <begin position="12"/>
        <end position="35"/>
    </location>
</feature>
<reference evidence="9 10" key="1">
    <citation type="submission" date="2018-09" db="EMBL/GenBank/DDBJ databases">
        <title>Cohnella cavernae sp. nov., isolated from a karst cave.</title>
        <authorList>
            <person name="Zhu H."/>
        </authorList>
    </citation>
    <scope>NUCLEOTIDE SEQUENCE [LARGE SCALE GENOMIC DNA]</scope>
    <source>
        <strain evidence="9 10">K2E09-144</strain>
    </source>
</reference>
<evidence type="ECO:0000256" key="2">
    <source>
        <dbReference type="ARBA" id="ARBA00022448"/>
    </source>
</evidence>
<dbReference type="Proteomes" id="UP000266340">
    <property type="component" value="Unassembled WGS sequence"/>
</dbReference>
<evidence type="ECO:0000256" key="3">
    <source>
        <dbReference type="ARBA" id="ARBA00022475"/>
    </source>
</evidence>
<evidence type="ECO:0000256" key="5">
    <source>
        <dbReference type="ARBA" id="ARBA00022989"/>
    </source>
</evidence>
<dbReference type="PROSITE" id="PS50928">
    <property type="entry name" value="ABC_TM1"/>
    <property type="match status" value="1"/>
</dbReference>
<accession>A0A398CMI4</accession>
<dbReference type="PANTHER" id="PTHR32243">
    <property type="entry name" value="MALTOSE TRANSPORT SYSTEM PERMEASE-RELATED"/>
    <property type="match status" value="1"/>
</dbReference>
<feature type="domain" description="ABC transmembrane type-1" evidence="8">
    <location>
        <begin position="72"/>
        <end position="264"/>
    </location>
</feature>
<protein>
    <submittedName>
        <fullName evidence="9">Sugar ABC transporter permease</fullName>
    </submittedName>
</protein>
<keyword evidence="5 7" id="KW-1133">Transmembrane helix</keyword>
<feature type="transmembrane region" description="Helical" evidence="7">
    <location>
        <begin position="140"/>
        <end position="159"/>
    </location>
</feature>
<dbReference type="AlphaFoldDB" id="A0A398CMI4"/>
<evidence type="ECO:0000313" key="10">
    <source>
        <dbReference type="Proteomes" id="UP000266340"/>
    </source>
</evidence>
<keyword evidence="6 7" id="KW-0472">Membrane</keyword>
<evidence type="ECO:0000256" key="6">
    <source>
        <dbReference type="ARBA" id="ARBA00023136"/>
    </source>
</evidence>
<dbReference type="GO" id="GO:0042956">
    <property type="term" value="P:maltodextrin transmembrane transport"/>
    <property type="evidence" value="ECO:0007669"/>
    <property type="project" value="TreeGrafter"/>
</dbReference>
<dbReference type="RefSeq" id="WP_119151371.1">
    <property type="nucleotide sequence ID" value="NZ_JBHSOV010000041.1"/>
</dbReference>
<keyword evidence="3" id="KW-1003">Cell membrane</keyword>
<keyword evidence="2 7" id="KW-0813">Transport</keyword>
<sequence length="279" mass="31133">MKKSGYTSKTTRLFIYLLLGAVAVSSLYPILWIVLSSLSPGSTLYSASLIPDRVTFVHYKTLFLDSPFTLWYWNTLKIALMTMTLSVLLIVLGAYSFSQFRFKGRQFFLTTMLVLQIFPPFMTMIAVFLLLYQVNLLDSHLGMVLVYTGVAIPYGTWLMKGYMDGIPRSVPEAAKIDGASHFVIFARIMLPMTTPALIFISLTNFTAPWMDFILARLVLHSADKKTLALGLFDMVKDKAASEFTTFAAGSVMVAIPIALLYLYLQKYIVNGVTEGASKA</sequence>
<keyword evidence="10" id="KW-1185">Reference proteome</keyword>
<dbReference type="GO" id="GO:0015423">
    <property type="term" value="F:ABC-type maltose transporter activity"/>
    <property type="evidence" value="ECO:0007669"/>
    <property type="project" value="TreeGrafter"/>
</dbReference>
<feature type="transmembrane region" description="Helical" evidence="7">
    <location>
        <begin position="179"/>
        <end position="202"/>
    </location>
</feature>
<dbReference type="Pfam" id="PF00528">
    <property type="entry name" value="BPD_transp_1"/>
    <property type="match status" value="1"/>
</dbReference>
<comment type="similarity">
    <text evidence="7">Belongs to the binding-protein-dependent transport system permease family.</text>
</comment>